<accession>A0A419SB77</accession>
<evidence type="ECO:0000256" key="2">
    <source>
        <dbReference type="ARBA" id="ARBA00013147"/>
    </source>
</evidence>
<evidence type="ECO:0000313" key="11">
    <source>
        <dbReference type="Proteomes" id="UP000283433"/>
    </source>
</evidence>
<dbReference type="PROSITE" id="PS51671">
    <property type="entry name" value="ACT"/>
    <property type="match status" value="1"/>
</dbReference>
<dbReference type="GO" id="GO:0004664">
    <property type="term" value="F:prephenate dehydratase activity"/>
    <property type="evidence" value="ECO:0007669"/>
    <property type="project" value="UniProtKB-EC"/>
</dbReference>
<dbReference type="InterPro" id="IPR045865">
    <property type="entry name" value="ACT-like_dom_sf"/>
</dbReference>
<dbReference type="Proteomes" id="UP000283433">
    <property type="component" value="Unassembled WGS sequence"/>
</dbReference>
<dbReference type="PROSITE" id="PS51171">
    <property type="entry name" value="PREPHENATE_DEHYDR_3"/>
    <property type="match status" value="1"/>
</dbReference>
<evidence type="ECO:0000256" key="3">
    <source>
        <dbReference type="ARBA" id="ARBA00022605"/>
    </source>
</evidence>
<gene>
    <name evidence="10" type="ORF">BCY91_13180</name>
</gene>
<dbReference type="Pfam" id="PF00800">
    <property type="entry name" value="PDT"/>
    <property type="match status" value="1"/>
</dbReference>
<dbReference type="SUPFAM" id="SSF55021">
    <property type="entry name" value="ACT-like"/>
    <property type="match status" value="1"/>
</dbReference>
<evidence type="ECO:0000256" key="5">
    <source>
        <dbReference type="ARBA" id="ARBA00023222"/>
    </source>
</evidence>
<dbReference type="UniPathway" id="UPA00121">
    <property type="reaction ID" value="UER00345"/>
</dbReference>
<dbReference type="CDD" id="cd13631">
    <property type="entry name" value="PBP2_Ct-PDT_like"/>
    <property type="match status" value="1"/>
</dbReference>
<evidence type="ECO:0000259" key="8">
    <source>
        <dbReference type="PROSITE" id="PS51171"/>
    </source>
</evidence>
<dbReference type="InterPro" id="IPR001086">
    <property type="entry name" value="Preph_deHydtase"/>
</dbReference>
<dbReference type="EC" id="4.2.1.51" evidence="2"/>
<keyword evidence="4" id="KW-0057">Aromatic amino acid biosynthesis</keyword>
<evidence type="ECO:0000256" key="1">
    <source>
        <dbReference type="ARBA" id="ARBA00004741"/>
    </source>
</evidence>
<comment type="caution">
    <text evidence="10">The sequence shown here is derived from an EMBL/GenBank/DDBJ whole genome shotgun (WGS) entry which is preliminary data.</text>
</comment>
<dbReference type="Gene3D" id="3.40.190.10">
    <property type="entry name" value="Periplasmic binding protein-like II"/>
    <property type="match status" value="2"/>
</dbReference>
<dbReference type="GO" id="GO:0005737">
    <property type="term" value="C:cytoplasm"/>
    <property type="evidence" value="ECO:0007669"/>
    <property type="project" value="TreeGrafter"/>
</dbReference>
<name>A0A419SB77_9SPHI</name>
<comment type="catalytic activity">
    <reaction evidence="7">
        <text>prephenate + H(+) = 3-phenylpyruvate + CO2 + H2O</text>
        <dbReference type="Rhea" id="RHEA:21648"/>
        <dbReference type="ChEBI" id="CHEBI:15377"/>
        <dbReference type="ChEBI" id="CHEBI:15378"/>
        <dbReference type="ChEBI" id="CHEBI:16526"/>
        <dbReference type="ChEBI" id="CHEBI:18005"/>
        <dbReference type="ChEBI" id="CHEBI:29934"/>
        <dbReference type="EC" id="4.2.1.51"/>
    </reaction>
</comment>
<sequence>MSSKKRVAIQGIKASFHEEAAFKFFGEDIETVECNSFKETFQKLSAGKADYVVMAIENSIAGSLLPNYSLLREYNFPVIGEVYLPIKLHLMALPGVKFEDIRTVTSHPIAIRQCGDFLDDFPQIKVVESSDTAACAKKIRDEQLTHTAAIANSLAAKLYGLTVLERSIESNKKNYTRFLILTDKHIEIKNPNKASICFQVSNEAGALVKVLNILAELNINMSKVQSMPVLGRRNEYNFYVDIEWEGANNFDDAINRMVKHTINFSIMGEYVKNDAV</sequence>
<protein>
    <recommendedName>
        <fullName evidence="2">prephenate dehydratase</fullName>
        <ecNumber evidence="2">4.2.1.51</ecNumber>
    </recommendedName>
</protein>
<dbReference type="EMBL" id="MBTA01000002">
    <property type="protein sequence ID" value="RKD19548.1"/>
    <property type="molecule type" value="Genomic_DNA"/>
</dbReference>
<dbReference type="OrthoDB" id="9802281at2"/>
<dbReference type="Gene3D" id="3.30.70.260">
    <property type="match status" value="1"/>
</dbReference>
<keyword evidence="3" id="KW-0028">Amino-acid biosynthesis</keyword>
<keyword evidence="5" id="KW-0584">Phenylalanine biosynthesis</keyword>
<proteinExistence type="predicted"/>
<dbReference type="SUPFAM" id="SSF53850">
    <property type="entry name" value="Periplasmic binding protein-like II"/>
    <property type="match status" value="1"/>
</dbReference>
<dbReference type="AlphaFoldDB" id="A0A419SB77"/>
<organism evidence="10 11">
    <name type="scientific">Pelobium manganitolerans</name>
    <dbReference type="NCBI Taxonomy" id="1842495"/>
    <lineage>
        <taxon>Bacteria</taxon>
        <taxon>Pseudomonadati</taxon>
        <taxon>Bacteroidota</taxon>
        <taxon>Sphingobacteriia</taxon>
        <taxon>Sphingobacteriales</taxon>
        <taxon>Sphingobacteriaceae</taxon>
        <taxon>Pelobium</taxon>
    </lineage>
</organism>
<dbReference type="CDD" id="cd04905">
    <property type="entry name" value="ACT_CM-PDT"/>
    <property type="match status" value="1"/>
</dbReference>
<evidence type="ECO:0000256" key="7">
    <source>
        <dbReference type="ARBA" id="ARBA00047848"/>
    </source>
</evidence>
<feature type="domain" description="Prephenate dehydratase" evidence="8">
    <location>
        <begin position="6"/>
        <end position="183"/>
    </location>
</feature>
<comment type="pathway">
    <text evidence="1">Amino-acid biosynthesis; L-phenylalanine biosynthesis; phenylpyruvate from prephenate: step 1/1.</text>
</comment>
<keyword evidence="6" id="KW-0456">Lyase</keyword>
<dbReference type="PANTHER" id="PTHR21022:SF19">
    <property type="entry name" value="PREPHENATE DEHYDRATASE-RELATED"/>
    <property type="match status" value="1"/>
</dbReference>
<evidence type="ECO:0000313" key="10">
    <source>
        <dbReference type="EMBL" id="RKD19548.1"/>
    </source>
</evidence>
<evidence type="ECO:0000256" key="4">
    <source>
        <dbReference type="ARBA" id="ARBA00023141"/>
    </source>
</evidence>
<feature type="domain" description="ACT" evidence="9">
    <location>
        <begin position="195"/>
        <end position="273"/>
    </location>
</feature>
<dbReference type="PANTHER" id="PTHR21022">
    <property type="entry name" value="PREPHENATE DEHYDRATASE P PROTEIN"/>
    <property type="match status" value="1"/>
</dbReference>
<dbReference type="GO" id="GO:0009094">
    <property type="term" value="P:L-phenylalanine biosynthetic process"/>
    <property type="evidence" value="ECO:0007669"/>
    <property type="project" value="UniProtKB-UniPathway"/>
</dbReference>
<dbReference type="RefSeq" id="WP_120180481.1">
    <property type="nucleotide sequence ID" value="NZ_CBINCU010000006.1"/>
</dbReference>
<keyword evidence="11" id="KW-1185">Reference proteome</keyword>
<evidence type="ECO:0000259" key="9">
    <source>
        <dbReference type="PROSITE" id="PS51671"/>
    </source>
</evidence>
<evidence type="ECO:0000256" key="6">
    <source>
        <dbReference type="ARBA" id="ARBA00023239"/>
    </source>
</evidence>
<dbReference type="InterPro" id="IPR002912">
    <property type="entry name" value="ACT_dom"/>
</dbReference>
<reference evidence="10 11" key="1">
    <citation type="submission" date="2016-07" db="EMBL/GenBank/DDBJ databases">
        <title>Genome of Pelobium manganitolerans.</title>
        <authorList>
            <person name="Wu S."/>
            <person name="Wang G."/>
        </authorList>
    </citation>
    <scope>NUCLEOTIDE SEQUENCE [LARGE SCALE GENOMIC DNA]</scope>
    <source>
        <strain evidence="10 11">YS-25</strain>
    </source>
</reference>